<keyword evidence="2" id="KW-1185">Reference proteome</keyword>
<gene>
    <name evidence="1" type="ORF">B0H17DRAFT_1144844</name>
</gene>
<name>A0AAD7G6J8_MYCRO</name>
<reference evidence="1" key="1">
    <citation type="submission" date="2023-03" db="EMBL/GenBank/DDBJ databases">
        <title>Massive genome expansion in bonnet fungi (Mycena s.s.) driven by repeated elements and novel gene families across ecological guilds.</title>
        <authorList>
            <consortium name="Lawrence Berkeley National Laboratory"/>
            <person name="Harder C.B."/>
            <person name="Miyauchi S."/>
            <person name="Viragh M."/>
            <person name="Kuo A."/>
            <person name="Thoen E."/>
            <person name="Andreopoulos B."/>
            <person name="Lu D."/>
            <person name="Skrede I."/>
            <person name="Drula E."/>
            <person name="Henrissat B."/>
            <person name="Morin E."/>
            <person name="Kohler A."/>
            <person name="Barry K."/>
            <person name="LaButti K."/>
            <person name="Morin E."/>
            <person name="Salamov A."/>
            <person name="Lipzen A."/>
            <person name="Mereny Z."/>
            <person name="Hegedus B."/>
            <person name="Baldrian P."/>
            <person name="Stursova M."/>
            <person name="Weitz H."/>
            <person name="Taylor A."/>
            <person name="Grigoriev I.V."/>
            <person name="Nagy L.G."/>
            <person name="Martin F."/>
            <person name="Kauserud H."/>
        </authorList>
    </citation>
    <scope>NUCLEOTIDE SEQUENCE</scope>
    <source>
        <strain evidence="1">CBHHK067</strain>
    </source>
</reference>
<proteinExistence type="predicted"/>
<dbReference type="EMBL" id="JARKIE010000255">
    <property type="protein sequence ID" value="KAJ7660986.1"/>
    <property type="molecule type" value="Genomic_DNA"/>
</dbReference>
<comment type="caution">
    <text evidence="1">The sequence shown here is derived from an EMBL/GenBank/DDBJ whole genome shotgun (WGS) entry which is preliminary data.</text>
</comment>
<sequence>MNDLKTQLEGSSVTVLKCISDASMLLSSSELMKLQKVSSSSNDSTPGHVSTDSQEVAGAHRLLDLIALVWALCKAKQIVMQNGGTNLRGRDKSYSCNSDVLAHYAESMKKKREAQEWPSPESNGGTSIARIRSVFRCSVDLTSGSLTPEVTGDKTLAPGLIDRPQQSLNPFPPSGSRHCSGINRHIGKARMIKPDRAVTWPITAIALRLGTAWHEN</sequence>
<protein>
    <submittedName>
        <fullName evidence="1">Uncharacterized protein</fullName>
    </submittedName>
</protein>
<dbReference type="Proteomes" id="UP001221757">
    <property type="component" value="Unassembled WGS sequence"/>
</dbReference>
<evidence type="ECO:0000313" key="2">
    <source>
        <dbReference type="Proteomes" id="UP001221757"/>
    </source>
</evidence>
<accession>A0AAD7G6J8</accession>
<organism evidence="1 2">
    <name type="scientific">Mycena rosella</name>
    <name type="common">Pink bonnet</name>
    <name type="synonym">Agaricus rosellus</name>
    <dbReference type="NCBI Taxonomy" id="1033263"/>
    <lineage>
        <taxon>Eukaryota</taxon>
        <taxon>Fungi</taxon>
        <taxon>Dikarya</taxon>
        <taxon>Basidiomycota</taxon>
        <taxon>Agaricomycotina</taxon>
        <taxon>Agaricomycetes</taxon>
        <taxon>Agaricomycetidae</taxon>
        <taxon>Agaricales</taxon>
        <taxon>Marasmiineae</taxon>
        <taxon>Mycenaceae</taxon>
        <taxon>Mycena</taxon>
    </lineage>
</organism>
<evidence type="ECO:0000313" key="1">
    <source>
        <dbReference type="EMBL" id="KAJ7660986.1"/>
    </source>
</evidence>
<dbReference type="AlphaFoldDB" id="A0AAD7G6J8"/>